<evidence type="ECO:0000259" key="7">
    <source>
        <dbReference type="Pfam" id="PF02687"/>
    </source>
</evidence>
<feature type="domain" description="MacB-like periplasmic core" evidence="8">
    <location>
        <begin position="586"/>
        <end position="678"/>
    </location>
</feature>
<keyword evidence="5 6" id="KW-0472">Membrane</keyword>
<feature type="transmembrane region" description="Helical" evidence="6">
    <location>
        <begin position="811"/>
        <end position="838"/>
    </location>
</feature>
<feature type="domain" description="ABC3 transporter permease C-terminal" evidence="7">
    <location>
        <begin position="365"/>
        <end position="475"/>
    </location>
</feature>
<name>A0ABZ0IIK4_9BACT</name>
<dbReference type="Pfam" id="PF02687">
    <property type="entry name" value="FtsX"/>
    <property type="match status" value="2"/>
</dbReference>
<sequence length="889" mass="99183">MSSNPPRWADRFLEWYCHPDLLEDLQGDLYEVYQKRRTENGKRAADLTYVWLVIRSLRISAIGKSKRLKNSIFMMTANNFKIAFRVLARDKVNTAINLVGLTIGIACFLLMGLYVKQELSFDQFHSKKDRIYRSWLKEDYGEGKIFFNSITPLRFRDLFEQNFPEVESAAQLVIENHLVGRGEGRLDERIAVLSPNFFQVFDFEIMKGNKEAPFPGLRSIIVSESYARKYFGDEEAMGKTMSLQIGESIEDFTVSAIMADIPHESSIQFDIAISTENNRQLYGQGSMNAWFSIIPENYVLLKEGASVESVDAKMQDVVMGYLSEEVERGQYNIGLQPLTDIHLNPDVPAGYAPVSNPQYVYILGAIGLLVLIIACINYATLSIGQSLRRAREVGMRKVLGAGQSTLVVQYLSESLLLALIAMTVGTVLTILLVPTFNALTGTQIFFTFKWWHLLAYLGVGLAIGVAAGIYPAFVLSGFRIVSILRGGSQGGGRHVARKGMLVFQFLVTVFLISTTLIMRKQVSFMQEKDLGFTYKSVVSVRLQPDPAAQRLTQVIASGMENGKLLKAALQKHPDVTDIGMATHMFGSNGWTQLAYTDDKNVFRRFAFLNVDANYLKSFGIKVKEGRDFEEGNGLDERQSIIINQAAADYFGLENPIGDKLPGKEFGEHRIIGVTDNFNFTSLHSQVEPLVIAENAMPILQGISDFNVEDSPVPKLVFTYTGSNLAEVQDILGKEWEAIFPNEALDFSFVDEKIQQQYENEARLNKLITVATILSIVIAILGLLGLMVLVVNSRIKEIGIRKVMGATPITIFALLSKSFISQLLVAIVLSVPLTLWLISKWLANFAYRTEIGVGLFVVSGMTALLVAALVIVYHTLRASRINPVESLRVE</sequence>
<dbReference type="InterPro" id="IPR050250">
    <property type="entry name" value="Macrolide_Exporter_MacB"/>
</dbReference>
<dbReference type="Proteomes" id="UP001302349">
    <property type="component" value="Chromosome"/>
</dbReference>
<feature type="domain" description="MacB-like periplasmic core" evidence="8">
    <location>
        <begin position="94"/>
        <end position="316"/>
    </location>
</feature>
<dbReference type="RefSeq" id="WP_317487659.1">
    <property type="nucleotide sequence ID" value="NZ_CP136051.1"/>
</dbReference>
<keyword evidence="3 6" id="KW-0812">Transmembrane</keyword>
<gene>
    <name evidence="9" type="ORF">RT717_17395</name>
</gene>
<dbReference type="PANTHER" id="PTHR30572">
    <property type="entry name" value="MEMBRANE COMPONENT OF TRANSPORTER-RELATED"/>
    <property type="match status" value="1"/>
</dbReference>
<keyword evidence="4 6" id="KW-1133">Transmembrane helix</keyword>
<feature type="domain" description="ABC3 transporter permease C-terminal" evidence="7">
    <location>
        <begin position="769"/>
        <end position="882"/>
    </location>
</feature>
<evidence type="ECO:0000259" key="8">
    <source>
        <dbReference type="Pfam" id="PF12704"/>
    </source>
</evidence>
<evidence type="ECO:0000256" key="1">
    <source>
        <dbReference type="ARBA" id="ARBA00004651"/>
    </source>
</evidence>
<dbReference type="InterPro" id="IPR025857">
    <property type="entry name" value="MacB_PCD"/>
</dbReference>
<evidence type="ECO:0000256" key="2">
    <source>
        <dbReference type="ARBA" id="ARBA00022475"/>
    </source>
</evidence>
<accession>A0ABZ0IIK4</accession>
<evidence type="ECO:0000256" key="5">
    <source>
        <dbReference type="ARBA" id="ARBA00023136"/>
    </source>
</evidence>
<keyword evidence="10" id="KW-1185">Reference proteome</keyword>
<dbReference type="NCBIfam" id="NF038404">
    <property type="entry name" value="perm_prefix_2"/>
    <property type="match status" value="1"/>
</dbReference>
<keyword evidence="2" id="KW-1003">Cell membrane</keyword>
<feature type="transmembrane region" description="Helical" evidence="6">
    <location>
        <begin position="850"/>
        <end position="872"/>
    </location>
</feature>
<feature type="transmembrane region" description="Helical" evidence="6">
    <location>
        <begin position="359"/>
        <end position="381"/>
    </location>
</feature>
<evidence type="ECO:0000256" key="4">
    <source>
        <dbReference type="ARBA" id="ARBA00022989"/>
    </source>
</evidence>
<dbReference type="InterPro" id="IPR047699">
    <property type="entry name" value="Permease_put_prefix"/>
</dbReference>
<organism evidence="9 10">
    <name type="scientific">Imperialibacter roseus</name>
    <dbReference type="NCBI Taxonomy" id="1324217"/>
    <lineage>
        <taxon>Bacteria</taxon>
        <taxon>Pseudomonadati</taxon>
        <taxon>Bacteroidota</taxon>
        <taxon>Cytophagia</taxon>
        <taxon>Cytophagales</taxon>
        <taxon>Flammeovirgaceae</taxon>
        <taxon>Imperialibacter</taxon>
    </lineage>
</organism>
<dbReference type="EMBL" id="CP136051">
    <property type="protein sequence ID" value="WOK04860.1"/>
    <property type="molecule type" value="Genomic_DNA"/>
</dbReference>
<evidence type="ECO:0000256" key="3">
    <source>
        <dbReference type="ARBA" id="ARBA00022692"/>
    </source>
</evidence>
<dbReference type="PANTHER" id="PTHR30572:SF18">
    <property type="entry name" value="ABC-TYPE MACROLIDE FAMILY EXPORT SYSTEM PERMEASE COMPONENT 2"/>
    <property type="match status" value="1"/>
</dbReference>
<protein>
    <submittedName>
        <fullName evidence="9">ABC transporter permease</fullName>
    </submittedName>
</protein>
<evidence type="ECO:0000256" key="6">
    <source>
        <dbReference type="SAM" id="Phobius"/>
    </source>
</evidence>
<feature type="transmembrane region" description="Helical" evidence="6">
    <location>
        <begin position="415"/>
        <end position="433"/>
    </location>
</feature>
<dbReference type="Pfam" id="PF12704">
    <property type="entry name" value="MacB_PCD"/>
    <property type="match status" value="2"/>
</dbReference>
<feature type="transmembrane region" description="Helical" evidence="6">
    <location>
        <begin position="499"/>
        <end position="518"/>
    </location>
</feature>
<feature type="transmembrane region" description="Helical" evidence="6">
    <location>
        <begin position="766"/>
        <end position="790"/>
    </location>
</feature>
<feature type="transmembrane region" description="Helical" evidence="6">
    <location>
        <begin position="453"/>
        <end position="478"/>
    </location>
</feature>
<proteinExistence type="predicted"/>
<dbReference type="InterPro" id="IPR003838">
    <property type="entry name" value="ABC3_permease_C"/>
</dbReference>
<comment type="subcellular location">
    <subcellularLocation>
        <location evidence="1">Cell membrane</location>
        <topology evidence="1">Multi-pass membrane protein</topology>
    </subcellularLocation>
</comment>
<feature type="transmembrane region" description="Helical" evidence="6">
    <location>
        <begin position="95"/>
        <end position="115"/>
    </location>
</feature>
<evidence type="ECO:0000313" key="10">
    <source>
        <dbReference type="Proteomes" id="UP001302349"/>
    </source>
</evidence>
<evidence type="ECO:0000313" key="9">
    <source>
        <dbReference type="EMBL" id="WOK04860.1"/>
    </source>
</evidence>
<reference evidence="9 10" key="1">
    <citation type="journal article" date="2023" name="Microbiol. Resour. Announc.">
        <title>Complete Genome Sequence of Imperialibacter roseus strain P4T.</title>
        <authorList>
            <person name="Tizabi D.R."/>
            <person name="Bachvaroff T."/>
            <person name="Hill R.T."/>
        </authorList>
    </citation>
    <scope>NUCLEOTIDE SEQUENCE [LARGE SCALE GENOMIC DNA]</scope>
    <source>
        <strain evidence="9 10">P4T</strain>
    </source>
</reference>